<dbReference type="FunFam" id="3.40.50.2300:FF:000125">
    <property type="entry name" value="Vomeronasal 2, receptor 88"/>
    <property type="match status" value="1"/>
</dbReference>
<accession>A0A9Q1FUH7</accession>
<keyword evidence="13" id="KW-1185">Reference proteome</keyword>
<sequence length="1406" mass="154488">MLGPMLAVGLQLSQVAGIPGLLKGQHICLRASMEMGVPGWLWLCVLLVLGAVCGIAGSSCRFLETLVSQTVYKEGDVIIGAVFPIHLQPPEPNLDFTQRAAPSRCQSGRDKQKPPAAAYTLADTCLSEGATLSTALGLVTGKDRVVTGSRCGRTPKVHVIIGDARSSASVVVARTLGVFSIPMISYAATCACLADRLKYPTFFRTVPNDAFQARAMAHMLRLFGWTWVGVVVGDEDYGKSGLQLLLKELQNSEVCVAFSEVIPKVNLETGIPRIVETLRHSAAKVIVTFAISSDMHVLLKEVVRQNITNKQWIATESWITSSMIVSPQILSSMSGTIGFALRKGNFQGLKSFLNRIQPEFLPSDPFVQEFWELMFGCSLRNDSTPSLSARPQCTGSESLDNFGSLYTDVSELRHTYSVYKAVYAIAHAVHNMLSCQPGDGPFEKGGCPDVTNLQPWQILHYLRTVNFTTLVGEATHFDENGDPPASYDILNWQVGAQGTVEFVKVGQFDTVDGSHSEFDMDVKRVVWGGGQNEEMGVPGWLWLCVLLVLGAVCGIAGSSCRLLETLVSQTVYKEGDVIIGGLFPIHLQAPEANLDFTQRAAPSQCQRFEFDTYRWLQTMIFAVEEINRTPQLLPNLTLGYAMADTCLAERTALGAAMGLVTGKDRVVMGSGCGRTPEVPVIVGDARSSASIMIAHTLGVFSIPMVSYFATCACLGDHQKYPTFFRTVPNDAFQAQAMAHMLRLFGWTWVGVIAGDEEYGRSGIQLLLKELENSEVCVAFSEVIPRVNLERSIPRIVDTVMHSTAKVIVTFAIHRDMHALLMEVVRRNITDKQWIATESWIITRFMSSPQYLPSLTGTIGFALRKANIQGLRSFLTRFQPKDLPSDPFVQEFWEILHYLSTLNFTTPVGEATHFNENGDPPAAYDIINWQVGAQGTVEFVHVGQFDTVDGSHSKFDIDMKRVVWGGGQNEEMGVPGWLWLCVLLVLGAVYGIAGSSCRFMETLVSQTVYKEGDVVIGGLFPIHLQPPEPNLDFTQRAAPSGCQTFLFEPYRLLQTMIFAVEEINRNPQLLPNLTLGYAMADTCFVEGTALGAALGLVTGKDRVVTGSGCGRNPEVPVIIGDARSSSSIVIAHTLGVFSIPMVSYSATCACLGDRQKYPTFFRTVPSDAFQARAMAHMLRLFGWTWVGLLVGDDDYGRSGIQHLLKELQNSEVCVAFSEVIPKVNLEKGIPRIVETLRHSTAKVIVAFAISFDMHVLLLEVVRQNITDKQWIGAESWINGRPDSPQILRSLTGTIGFALRKGNIRGLGSFLTRFKPKDLPSDPFVQEFWEILHYLSTVNFTTPVGEATHYDENGEPPAAYDLINWQMGAQGTVEFVKVGQFDTVDGSHSEFDIDMKRVIWGGGQNEVK</sequence>
<feature type="domain" description="Receptor ligand binding region" evidence="11">
    <location>
        <begin position="119"/>
        <end position="493"/>
    </location>
</feature>
<keyword evidence="4" id="KW-0732">Signal</keyword>
<evidence type="ECO:0000256" key="8">
    <source>
        <dbReference type="ARBA" id="ARBA00023170"/>
    </source>
</evidence>
<name>A0A9Q1FUH7_SYNKA</name>
<dbReference type="PRINTS" id="PR00592">
    <property type="entry name" value="CASENSINGR"/>
</dbReference>
<keyword evidence="5" id="KW-1133">Transmembrane helix</keyword>
<evidence type="ECO:0000313" key="13">
    <source>
        <dbReference type="Proteomes" id="UP001152622"/>
    </source>
</evidence>
<dbReference type="InterPro" id="IPR028082">
    <property type="entry name" value="Peripla_BP_I"/>
</dbReference>
<evidence type="ECO:0000256" key="4">
    <source>
        <dbReference type="ARBA" id="ARBA00022729"/>
    </source>
</evidence>
<dbReference type="GO" id="GO:0004930">
    <property type="term" value="F:G protein-coupled receptor activity"/>
    <property type="evidence" value="ECO:0007669"/>
    <property type="project" value="UniProtKB-KW"/>
</dbReference>
<keyword evidence="9" id="KW-0325">Glycoprotein</keyword>
<keyword evidence="7" id="KW-0472">Membrane</keyword>
<organism evidence="12 13">
    <name type="scientific">Synaphobranchus kaupii</name>
    <name type="common">Kaup's arrowtooth eel</name>
    <dbReference type="NCBI Taxonomy" id="118154"/>
    <lineage>
        <taxon>Eukaryota</taxon>
        <taxon>Metazoa</taxon>
        <taxon>Chordata</taxon>
        <taxon>Craniata</taxon>
        <taxon>Vertebrata</taxon>
        <taxon>Euteleostomi</taxon>
        <taxon>Actinopterygii</taxon>
        <taxon>Neopterygii</taxon>
        <taxon>Teleostei</taxon>
        <taxon>Anguilliformes</taxon>
        <taxon>Synaphobranchidae</taxon>
        <taxon>Synaphobranchus</taxon>
    </lineage>
</organism>
<dbReference type="FunFam" id="3.40.50.2300:FF:000016">
    <property type="entry name" value="Taste 1 receptor member 2"/>
    <property type="match status" value="2"/>
</dbReference>
<dbReference type="GO" id="GO:0005886">
    <property type="term" value="C:plasma membrane"/>
    <property type="evidence" value="ECO:0007669"/>
    <property type="project" value="UniProtKB-SubCell"/>
</dbReference>
<dbReference type="EMBL" id="JAINUF010000003">
    <property type="protein sequence ID" value="KAJ8367807.1"/>
    <property type="molecule type" value="Genomic_DNA"/>
</dbReference>
<keyword evidence="10" id="KW-0807">Transducer</keyword>
<feature type="domain" description="Receptor ligand binding region" evidence="11">
    <location>
        <begin position="1052"/>
        <end position="1309"/>
    </location>
</feature>
<evidence type="ECO:0000256" key="9">
    <source>
        <dbReference type="ARBA" id="ARBA00023180"/>
    </source>
</evidence>
<protein>
    <recommendedName>
        <fullName evidence="11">Receptor ligand binding region domain-containing protein</fullName>
    </recommendedName>
</protein>
<dbReference type="Pfam" id="PF01094">
    <property type="entry name" value="ANF_receptor"/>
    <property type="match status" value="3"/>
</dbReference>
<dbReference type="InterPro" id="IPR000337">
    <property type="entry name" value="GPCR_3"/>
</dbReference>
<keyword evidence="6" id="KW-0297">G-protein coupled receptor</keyword>
<evidence type="ECO:0000256" key="2">
    <source>
        <dbReference type="ARBA" id="ARBA00022475"/>
    </source>
</evidence>
<dbReference type="FunFam" id="3.40.50.2300:FF:000475">
    <property type="entry name" value="Olfactory receptor C family, g2"/>
    <property type="match status" value="1"/>
</dbReference>
<dbReference type="PRINTS" id="PR00248">
    <property type="entry name" value="GPCRMGR"/>
</dbReference>
<evidence type="ECO:0000256" key="10">
    <source>
        <dbReference type="ARBA" id="ARBA00023224"/>
    </source>
</evidence>
<evidence type="ECO:0000256" key="1">
    <source>
        <dbReference type="ARBA" id="ARBA00004651"/>
    </source>
</evidence>
<feature type="domain" description="Receptor ligand binding region" evidence="11">
    <location>
        <begin position="615"/>
        <end position="876"/>
    </location>
</feature>
<gene>
    <name evidence="12" type="ORF">SKAU_G00078350</name>
</gene>
<reference evidence="12" key="1">
    <citation type="journal article" date="2023" name="Science">
        <title>Genome structures resolve the early diversification of teleost fishes.</title>
        <authorList>
            <person name="Parey E."/>
            <person name="Louis A."/>
            <person name="Montfort J."/>
            <person name="Bouchez O."/>
            <person name="Roques C."/>
            <person name="Iampietro C."/>
            <person name="Lluch J."/>
            <person name="Castinel A."/>
            <person name="Donnadieu C."/>
            <person name="Desvignes T."/>
            <person name="Floi Bucao C."/>
            <person name="Jouanno E."/>
            <person name="Wen M."/>
            <person name="Mejri S."/>
            <person name="Dirks R."/>
            <person name="Jansen H."/>
            <person name="Henkel C."/>
            <person name="Chen W.J."/>
            <person name="Zahm M."/>
            <person name="Cabau C."/>
            <person name="Klopp C."/>
            <person name="Thompson A.W."/>
            <person name="Robinson-Rechavi M."/>
            <person name="Braasch I."/>
            <person name="Lecointre G."/>
            <person name="Bobe J."/>
            <person name="Postlethwait J.H."/>
            <person name="Berthelot C."/>
            <person name="Roest Crollius H."/>
            <person name="Guiguen Y."/>
        </authorList>
    </citation>
    <scope>NUCLEOTIDE SEQUENCE</scope>
    <source>
        <strain evidence="12">WJC10195</strain>
    </source>
</reference>
<dbReference type="SUPFAM" id="SSF53822">
    <property type="entry name" value="Periplasmic binding protein-like I"/>
    <property type="match status" value="3"/>
</dbReference>
<evidence type="ECO:0000313" key="12">
    <source>
        <dbReference type="EMBL" id="KAJ8367807.1"/>
    </source>
</evidence>
<dbReference type="Gene3D" id="3.40.50.2300">
    <property type="match status" value="6"/>
</dbReference>
<dbReference type="InterPro" id="IPR000068">
    <property type="entry name" value="GPCR_3_Ca_sens_rcpt-rel"/>
</dbReference>
<dbReference type="InterPro" id="IPR001828">
    <property type="entry name" value="ANF_lig-bd_rcpt"/>
</dbReference>
<dbReference type="FunFam" id="3.40.50.2300:FF:000752">
    <property type="entry name" value="Uncharacterized protein"/>
    <property type="match status" value="2"/>
</dbReference>
<evidence type="ECO:0000259" key="11">
    <source>
        <dbReference type="Pfam" id="PF01094"/>
    </source>
</evidence>
<evidence type="ECO:0000256" key="7">
    <source>
        <dbReference type="ARBA" id="ARBA00023136"/>
    </source>
</evidence>
<comment type="caution">
    <text evidence="12">The sequence shown here is derived from an EMBL/GenBank/DDBJ whole genome shotgun (WGS) entry which is preliminary data.</text>
</comment>
<keyword evidence="8" id="KW-0675">Receptor</keyword>
<dbReference type="PANTHER" id="PTHR24061:SF528">
    <property type="entry name" value="C-FAMILY ODORANT RECEPTOR OLFCD2-RELATED"/>
    <property type="match status" value="1"/>
</dbReference>
<dbReference type="Proteomes" id="UP001152622">
    <property type="component" value="Chromosome 3"/>
</dbReference>
<proteinExistence type="predicted"/>
<keyword evidence="2" id="KW-1003">Cell membrane</keyword>
<keyword evidence="3" id="KW-0812">Transmembrane</keyword>
<evidence type="ECO:0000256" key="6">
    <source>
        <dbReference type="ARBA" id="ARBA00023040"/>
    </source>
</evidence>
<dbReference type="PANTHER" id="PTHR24061">
    <property type="entry name" value="CALCIUM-SENSING RECEPTOR-RELATED"/>
    <property type="match status" value="1"/>
</dbReference>
<comment type="subcellular location">
    <subcellularLocation>
        <location evidence="1">Cell membrane</location>
        <topology evidence="1">Multi-pass membrane protein</topology>
    </subcellularLocation>
</comment>
<evidence type="ECO:0000256" key="3">
    <source>
        <dbReference type="ARBA" id="ARBA00022692"/>
    </source>
</evidence>
<evidence type="ECO:0000256" key="5">
    <source>
        <dbReference type="ARBA" id="ARBA00022989"/>
    </source>
</evidence>
<dbReference type="OrthoDB" id="5984008at2759"/>